<reference evidence="8" key="1">
    <citation type="submission" date="2013-03" db="EMBL/GenBank/DDBJ databases">
        <authorList>
            <person name="Jeffery W."/>
            <person name="Warren W."/>
            <person name="Wilson R.K."/>
        </authorList>
    </citation>
    <scope>NUCLEOTIDE SEQUENCE</scope>
    <source>
        <strain evidence="8">female</strain>
    </source>
</reference>
<feature type="compositionally biased region" description="Basic and acidic residues" evidence="5">
    <location>
        <begin position="847"/>
        <end position="866"/>
    </location>
</feature>
<feature type="region of interest" description="Disordered" evidence="5">
    <location>
        <begin position="728"/>
        <end position="777"/>
    </location>
</feature>
<feature type="domain" description="Scaffolding anchor of CK1" evidence="6">
    <location>
        <begin position="13"/>
        <end position="283"/>
    </location>
</feature>
<dbReference type="GO" id="GO:0044380">
    <property type="term" value="P:protein localization to cytoskeleton"/>
    <property type="evidence" value="ECO:0007669"/>
    <property type="project" value="TreeGrafter"/>
</dbReference>
<accession>A0A3B1KE46</accession>
<feature type="compositionally biased region" description="Basic and acidic residues" evidence="5">
    <location>
        <begin position="756"/>
        <end position="777"/>
    </location>
</feature>
<feature type="compositionally biased region" description="Polar residues" evidence="5">
    <location>
        <begin position="918"/>
        <end position="936"/>
    </location>
</feature>
<dbReference type="Bgee" id="ENSAMXG00000003637">
    <property type="expression patterns" value="Expressed in zone of skin and 14 other cell types or tissues"/>
</dbReference>
<sequence length="1211" mass="135611">MAHRSQCSSAGDNPLDPNYLPPHYREEYRLAIDALVEADLEGYYGFLQDANVVDFLSRPEIEYIKCTVQVPSQHTQPDRRYVVGGDGDGSSDTYWPIHSDLDAPGLDLGWPQQHRFVGPTEITTLVNPPDPEMPSIKEQVRRMIKNAQQVVAVAMDMFTDVDIFADILNAAMRNVAVYVLLDELNAHHFVAMVNNCRVNLDEIKSLRVRTVSGSTYYCHTGKSFKGQMMNRFLLVDCKIVLSGHYSFMWSFEKIHRCIAHVFVGQFVATFDEEFRILFAQSEPLVMENTVPYVEDYGNIPQRHTIENPKMFMKEHLPIENIRAEWPGRSFEDPMKVQHNLFSLRRGESVHSSTDEHLPLVAHAPQQFRGEHPFLDQRRLMQGPNNDMGRFRRQGHPGFPNYPQMNTGKKGEQNMEDFEMQGAHFPREQYFSQRAGPEQGYEIYRKPRDFSYPQLDQYPGPEFPHEMDDVEPSGGYDHVQKFLHSYPPVEKVPAENLLVPVQSPPRRHSMGQSFPCQTSPTQPNLPEQKHFFNVHHKRQDQKEGLRDWRISSYLTALQHSGPEDMEDLQRSDSFDSASYDMHKSLGRPCESEIPGPRQEHSDFNKAPARKLNVQHLDNLSLPEKSLDLQANFRSFLASNAKQTPTTTSESSGNTEGDKPEEPKEGNLTREESFRRRPNLAIQRSSRLRHSLIFSSNLELPTTEEAKSSLSQSSEDDPLKTSAVISNILEKKKPGTKEPFQWSTLIKPPCDPTLDSATKTESEDIPGKTKEESAVEKGETNEMAQKYSQMEKGLSLDLQVTENTQIQPKPILQQSNTFMDMNDPDCRLRFFKELAAKRKAELAQANVSTKDKVSKEPEKSKKEEKKPTLDNPTIPPATEAPLQKCPVGTSQESNTKAPVSQVLTNKNLKHKSHDSKMTEEQSSPKSESSCRAISTSATDAEKIKLKQQLSVEHDPSPNTDDDNSASVVKPELQLGLQTRPKLLSQLRPIPNISSSEFSRTKFSFPSVLRPKHSKLSPTDPTALQTVPGASMSGPSQHPTASETGVIQHSTSEEAGKAKRTDTTQQNPAAVTSPSQQTPAPDTGPSKQIPASDTGPSKQIPAPETGPSKQIPAPETGPSKQIPAPETGPSKQIPASDTGPSKQIPAPETGPSKQIPASDTGPSKQIPAPETGPSNRSLHQTLAFQTDPCTRDWPFQTDPCTRDWPFQTDPCIKD</sequence>
<feature type="compositionally biased region" description="Polar residues" evidence="5">
    <location>
        <begin position="1148"/>
        <end position="1160"/>
    </location>
</feature>
<evidence type="ECO:0000256" key="4">
    <source>
        <dbReference type="ARBA" id="ARBA00023212"/>
    </source>
</evidence>
<evidence type="ECO:0000259" key="6">
    <source>
        <dbReference type="Pfam" id="PF07894"/>
    </source>
</evidence>
<feature type="compositionally biased region" description="Polar residues" evidence="5">
    <location>
        <begin position="992"/>
        <end position="1001"/>
    </location>
</feature>
<feature type="compositionally biased region" description="Polar residues" evidence="5">
    <location>
        <begin position="1030"/>
        <end position="1047"/>
    </location>
</feature>
<protein>
    <recommendedName>
        <fullName evidence="6">Scaffolding anchor of CK1 domain-containing protein</fullName>
    </recommendedName>
</protein>
<dbReference type="STRING" id="7994.ENSAMXP00000052171"/>
<dbReference type="Ensembl" id="ENSAMXT00000053756.1">
    <property type="protein sequence ID" value="ENSAMXP00000052171.1"/>
    <property type="gene ID" value="ENSAMXG00000003637.2"/>
</dbReference>
<feature type="region of interest" description="Disordered" evidence="5">
    <location>
        <begin position="636"/>
        <end position="680"/>
    </location>
</feature>
<dbReference type="AlphaFoldDB" id="A0A3B1KE46"/>
<feature type="compositionally biased region" description="Polar residues" evidence="5">
    <location>
        <begin position="886"/>
        <end position="904"/>
    </location>
</feature>
<keyword evidence="3" id="KW-0963">Cytoplasm</keyword>
<dbReference type="Proteomes" id="UP000018467">
    <property type="component" value="Unassembled WGS sequence"/>
</dbReference>
<comment type="similarity">
    <text evidence="2">Belongs to the FAM83 family.</text>
</comment>
<feature type="region of interest" description="Disordered" evidence="5">
    <location>
        <begin position="992"/>
        <end position="1211"/>
    </location>
</feature>
<evidence type="ECO:0000256" key="5">
    <source>
        <dbReference type="SAM" id="MobiDB-lite"/>
    </source>
</evidence>
<comment type="subcellular location">
    <subcellularLocation>
        <location evidence="1">Cytoplasm</location>
        <location evidence="1">Cytoskeleton</location>
    </subcellularLocation>
</comment>
<keyword evidence="4" id="KW-0206">Cytoskeleton</keyword>
<dbReference type="SUPFAM" id="SSF56024">
    <property type="entry name" value="Phospholipase D/nuclease"/>
    <property type="match status" value="1"/>
</dbReference>
<dbReference type="PANTHER" id="PTHR16181:SF16">
    <property type="entry name" value="FAMILY WITH SEQUENCE SIMILARITY 83 MEMBER HA"/>
    <property type="match status" value="1"/>
</dbReference>
<evidence type="ECO:0000256" key="3">
    <source>
        <dbReference type="ARBA" id="ARBA00022490"/>
    </source>
</evidence>
<dbReference type="GO" id="GO:0007165">
    <property type="term" value="P:signal transduction"/>
    <property type="evidence" value="ECO:0007669"/>
    <property type="project" value="TreeGrafter"/>
</dbReference>
<feature type="compositionally biased region" description="Polar residues" evidence="5">
    <location>
        <begin position="1126"/>
        <end position="1138"/>
    </location>
</feature>
<dbReference type="GeneTree" id="ENSGT00940000159342"/>
<feature type="compositionally biased region" description="Basic and acidic residues" evidence="5">
    <location>
        <begin position="1048"/>
        <end position="1059"/>
    </location>
</feature>
<evidence type="ECO:0000313" key="7">
    <source>
        <dbReference type="Ensembl" id="ENSAMXP00000052171.1"/>
    </source>
</evidence>
<dbReference type="Pfam" id="PF07894">
    <property type="entry name" value="SACK1"/>
    <property type="match status" value="1"/>
</dbReference>
<keyword evidence="8" id="KW-1185">Reference proteome</keyword>
<dbReference type="GO" id="GO:0030335">
    <property type="term" value="P:positive regulation of cell migration"/>
    <property type="evidence" value="ECO:0007669"/>
    <property type="project" value="TreeGrafter"/>
</dbReference>
<reference evidence="7" key="4">
    <citation type="submission" date="2025-09" db="UniProtKB">
        <authorList>
            <consortium name="Ensembl"/>
        </authorList>
    </citation>
    <scope>IDENTIFICATION</scope>
</reference>
<dbReference type="GO" id="GO:0045104">
    <property type="term" value="P:intermediate filament cytoskeleton organization"/>
    <property type="evidence" value="ECO:0007669"/>
    <property type="project" value="TreeGrafter"/>
</dbReference>
<dbReference type="FunFam" id="3.30.870.10:FF:000004">
    <property type="entry name" value="protein FAM83H isoform X2"/>
    <property type="match status" value="1"/>
</dbReference>
<dbReference type="InterPro" id="IPR012461">
    <property type="entry name" value="SACK1"/>
</dbReference>
<feature type="compositionally biased region" description="Polar residues" evidence="5">
    <location>
        <begin position="1013"/>
        <end position="1022"/>
    </location>
</feature>
<feature type="compositionally biased region" description="Polar residues" evidence="5">
    <location>
        <begin position="1169"/>
        <end position="1185"/>
    </location>
</feature>
<dbReference type="GO" id="GO:0045095">
    <property type="term" value="C:keratin filament"/>
    <property type="evidence" value="ECO:0007669"/>
    <property type="project" value="TreeGrafter"/>
</dbReference>
<dbReference type="PANTHER" id="PTHR16181">
    <property type="entry name" value="PROTEIN FAM83A-RELATED"/>
    <property type="match status" value="1"/>
</dbReference>
<proteinExistence type="inferred from homology"/>
<feature type="compositionally biased region" description="Low complexity" evidence="5">
    <location>
        <begin position="642"/>
        <end position="653"/>
    </location>
</feature>
<reference evidence="7" key="3">
    <citation type="submission" date="2025-08" db="UniProtKB">
        <authorList>
            <consortium name="Ensembl"/>
        </authorList>
    </citation>
    <scope>IDENTIFICATION</scope>
</reference>
<feature type="compositionally biased region" description="Polar residues" evidence="5">
    <location>
        <begin position="1060"/>
        <end position="1094"/>
    </location>
</feature>
<feature type="region of interest" description="Disordered" evidence="5">
    <location>
        <begin position="839"/>
        <end position="971"/>
    </location>
</feature>
<evidence type="ECO:0000256" key="2">
    <source>
        <dbReference type="ARBA" id="ARBA00006937"/>
    </source>
</evidence>
<feature type="compositionally biased region" description="Basic and acidic residues" evidence="5">
    <location>
        <begin position="654"/>
        <end position="673"/>
    </location>
</feature>
<name>A0A3B1KE46_ASTMX</name>
<dbReference type="Gene3D" id="3.30.870.10">
    <property type="entry name" value="Endonuclease Chain A"/>
    <property type="match status" value="1"/>
</dbReference>
<dbReference type="InParanoid" id="A0A3B1KE46"/>
<dbReference type="GO" id="GO:1990254">
    <property type="term" value="F:keratin filament binding"/>
    <property type="evidence" value="ECO:0007669"/>
    <property type="project" value="TreeGrafter"/>
</dbReference>
<feature type="region of interest" description="Disordered" evidence="5">
    <location>
        <begin position="577"/>
        <end position="602"/>
    </location>
</feature>
<dbReference type="GO" id="GO:0019901">
    <property type="term" value="F:protein kinase binding"/>
    <property type="evidence" value="ECO:0007669"/>
    <property type="project" value="TreeGrafter"/>
</dbReference>
<dbReference type="InterPro" id="IPR050944">
    <property type="entry name" value="FAM83"/>
</dbReference>
<reference evidence="8" key="2">
    <citation type="journal article" date="2014" name="Nat. Commun.">
        <title>The cavefish genome reveals candidate genes for eye loss.</title>
        <authorList>
            <person name="McGaugh S.E."/>
            <person name="Gross J.B."/>
            <person name="Aken B."/>
            <person name="Blin M."/>
            <person name="Borowsky R."/>
            <person name="Chalopin D."/>
            <person name="Hinaux H."/>
            <person name="Jeffery W.R."/>
            <person name="Keene A."/>
            <person name="Ma L."/>
            <person name="Minx P."/>
            <person name="Murphy D."/>
            <person name="O'Quin K.E."/>
            <person name="Retaux S."/>
            <person name="Rohner N."/>
            <person name="Searle S.M."/>
            <person name="Stahl B.A."/>
            <person name="Tabin C."/>
            <person name="Volff J.N."/>
            <person name="Yoshizawa M."/>
            <person name="Warren W.C."/>
        </authorList>
    </citation>
    <scope>NUCLEOTIDE SEQUENCE [LARGE SCALE GENOMIC DNA]</scope>
    <source>
        <strain evidence="8">female</strain>
    </source>
</reference>
<evidence type="ECO:0000256" key="1">
    <source>
        <dbReference type="ARBA" id="ARBA00004245"/>
    </source>
</evidence>
<organism evidence="7 8">
    <name type="scientific">Astyanax mexicanus</name>
    <name type="common">Blind cave fish</name>
    <name type="synonym">Astyanax fasciatus mexicanus</name>
    <dbReference type="NCBI Taxonomy" id="7994"/>
    <lineage>
        <taxon>Eukaryota</taxon>
        <taxon>Metazoa</taxon>
        <taxon>Chordata</taxon>
        <taxon>Craniata</taxon>
        <taxon>Vertebrata</taxon>
        <taxon>Euteleostomi</taxon>
        <taxon>Actinopterygii</taxon>
        <taxon>Neopterygii</taxon>
        <taxon>Teleostei</taxon>
        <taxon>Ostariophysi</taxon>
        <taxon>Characiformes</taxon>
        <taxon>Characoidei</taxon>
        <taxon>Acestrorhamphidae</taxon>
        <taxon>Acestrorhamphinae</taxon>
        <taxon>Astyanax</taxon>
    </lineage>
</organism>
<evidence type="ECO:0000313" key="8">
    <source>
        <dbReference type="Proteomes" id="UP000018467"/>
    </source>
</evidence>